<dbReference type="PANTHER" id="PTHR33240:SF16">
    <property type="match status" value="1"/>
</dbReference>
<reference evidence="2" key="1">
    <citation type="journal article" date="2023" name="Plant Biotechnol. J.">
        <title>Chromosome-level wild Hevea brasiliensis genome provides new tools for genomic-assisted breeding and valuable loci to elevate rubber yield.</title>
        <authorList>
            <person name="Cheng H."/>
            <person name="Song X."/>
            <person name="Hu Y."/>
            <person name="Wu T."/>
            <person name="Yang Q."/>
            <person name="An Z."/>
            <person name="Feng S."/>
            <person name="Deng Z."/>
            <person name="Wu W."/>
            <person name="Zeng X."/>
            <person name="Tu M."/>
            <person name="Wang X."/>
            <person name="Huang H."/>
        </authorList>
    </citation>
    <scope>NUCLEOTIDE SEQUENCE</scope>
    <source>
        <strain evidence="2">MT/VB/25A 57/8</strain>
    </source>
</reference>
<feature type="compositionally biased region" description="Basic residues" evidence="1">
    <location>
        <begin position="1"/>
        <end position="10"/>
    </location>
</feature>
<accession>A0ABQ9MSJ8</accession>
<dbReference type="Proteomes" id="UP001174677">
    <property type="component" value="Chromosome 4"/>
</dbReference>
<evidence type="ECO:0000313" key="3">
    <source>
        <dbReference type="Proteomes" id="UP001174677"/>
    </source>
</evidence>
<name>A0ABQ9MSJ8_HEVBR</name>
<protein>
    <submittedName>
        <fullName evidence="2">Uncharacterized protein</fullName>
    </submittedName>
</protein>
<organism evidence="2 3">
    <name type="scientific">Hevea brasiliensis</name>
    <name type="common">Para rubber tree</name>
    <name type="synonym">Siphonia brasiliensis</name>
    <dbReference type="NCBI Taxonomy" id="3981"/>
    <lineage>
        <taxon>Eukaryota</taxon>
        <taxon>Viridiplantae</taxon>
        <taxon>Streptophyta</taxon>
        <taxon>Embryophyta</taxon>
        <taxon>Tracheophyta</taxon>
        <taxon>Spermatophyta</taxon>
        <taxon>Magnoliopsida</taxon>
        <taxon>eudicotyledons</taxon>
        <taxon>Gunneridae</taxon>
        <taxon>Pentapetalae</taxon>
        <taxon>rosids</taxon>
        <taxon>fabids</taxon>
        <taxon>Malpighiales</taxon>
        <taxon>Euphorbiaceae</taxon>
        <taxon>Crotonoideae</taxon>
        <taxon>Micrandreae</taxon>
        <taxon>Hevea</taxon>
    </lineage>
</organism>
<evidence type="ECO:0000256" key="1">
    <source>
        <dbReference type="SAM" id="MobiDB-lite"/>
    </source>
</evidence>
<keyword evidence="3" id="KW-1185">Reference proteome</keyword>
<proteinExistence type="predicted"/>
<feature type="compositionally biased region" description="Basic and acidic residues" evidence="1">
    <location>
        <begin position="11"/>
        <end position="21"/>
    </location>
</feature>
<evidence type="ECO:0000313" key="2">
    <source>
        <dbReference type="EMBL" id="KAJ9183272.1"/>
    </source>
</evidence>
<dbReference type="EMBL" id="JARPOI010000004">
    <property type="protein sequence ID" value="KAJ9183272.1"/>
    <property type="molecule type" value="Genomic_DNA"/>
</dbReference>
<gene>
    <name evidence="2" type="ORF">P3X46_007151</name>
</gene>
<feature type="region of interest" description="Disordered" evidence="1">
    <location>
        <begin position="1"/>
        <end position="50"/>
    </location>
</feature>
<comment type="caution">
    <text evidence="2">The sequence shown here is derived from an EMBL/GenBank/DDBJ whole genome shotgun (WGS) entry which is preliminary data.</text>
</comment>
<sequence>MRFVKRKEAHAKREEKGKKEAQQMPINNGSSGTIHMIVRGPTTCEKRGRKRKGIQGTREFEMMQINQQSMVVVTFSTEDDWGAKTPYEDASVLIDNESKVNLLPYHVLQLIKINDEQLTRSQACIKGIGGVSNPMEKKIQLPLTLGQVPLTQTRYATFLVFKLSMLYNAIMGRPVLYDFKIATSIRYLIMKFPIDEGSLW</sequence>
<feature type="compositionally biased region" description="Polar residues" evidence="1">
    <location>
        <begin position="24"/>
        <end position="33"/>
    </location>
</feature>
<dbReference type="PANTHER" id="PTHR33240">
    <property type="entry name" value="OS08G0508500 PROTEIN"/>
    <property type="match status" value="1"/>
</dbReference>